<evidence type="ECO:0000313" key="11">
    <source>
        <dbReference type="EMBL" id="MBF6057972.1"/>
    </source>
</evidence>
<dbReference type="RefSeq" id="WP_185978119.1">
    <property type="nucleotide sequence ID" value="NZ_JACBGI020000009.1"/>
</dbReference>
<keyword evidence="8 10" id="KW-1133">Transmembrane helix</keyword>
<dbReference type="PANTHER" id="PTHR39583:SF2">
    <property type="entry name" value="TYPE II SECRETION SYSTEM PROTEIN J"/>
    <property type="match status" value="1"/>
</dbReference>
<organism evidence="11 12">
    <name type="scientific">Thiomicrorhabdus heinhorstiae</name>
    <dbReference type="NCBI Taxonomy" id="2748010"/>
    <lineage>
        <taxon>Bacteria</taxon>
        <taxon>Pseudomonadati</taxon>
        <taxon>Pseudomonadota</taxon>
        <taxon>Gammaproteobacteria</taxon>
        <taxon>Thiotrichales</taxon>
        <taxon>Piscirickettsiaceae</taxon>
        <taxon>Thiomicrorhabdus</taxon>
    </lineage>
</organism>
<dbReference type="InterPro" id="IPR010055">
    <property type="entry name" value="T2SS_protein-GspJ"/>
</dbReference>
<evidence type="ECO:0000256" key="4">
    <source>
        <dbReference type="ARBA" id="ARBA00022475"/>
    </source>
</evidence>
<keyword evidence="7 10" id="KW-0812">Transmembrane</keyword>
<keyword evidence="6" id="KW-0997">Cell inner membrane</keyword>
<keyword evidence="9 10" id="KW-0472">Membrane</keyword>
<dbReference type="Gene3D" id="3.10.610.10">
    <property type="entry name" value="GSPII I/J protein-like"/>
    <property type="match status" value="1"/>
</dbReference>
<dbReference type="NCBIfam" id="TIGR01711">
    <property type="entry name" value="gspJ"/>
    <property type="match status" value="1"/>
</dbReference>
<dbReference type="InterPro" id="IPR012902">
    <property type="entry name" value="N_methyl_site"/>
</dbReference>
<dbReference type="Gene3D" id="2.10.70.20">
    <property type="entry name" value="gspk-gspi-gspj complex like domains"/>
    <property type="match status" value="1"/>
</dbReference>
<dbReference type="InterPro" id="IPR045584">
    <property type="entry name" value="Pilin-like"/>
</dbReference>
<dbReference type="PANTHER" id="PTHR39583">
    <property type="entry name" value="TYPE II SECRETION SYSTEM PROTEIN J-RELATED"/>
    <property type="match status" value="1"/>
</dbReference>
<evidence type="ECO:0000256" key="10">
    <source>
        <dbReference type="SAM" id="Phobius"/>
    </source>
</evidence>
<dbReference type="PROSITE" id="PS00409">
    <property type="entry name" value="PROKAR_NTER_METHYL"/>
    <property type="match status" value="1"/>
</dbReference>
<evidence type="ECO:0000256" key="6">
    <source>
        <dbReference type="ARBA" id="ARBA00022519"/>
    </source>
</evidence>
<evidence type="ECO:0000256" key="7">
    <source>
        <dbReference type="ARBA" id="ARBA00022692"/>
    </source>
</evidence>
<comment type="caution">
    <text evidence="11">The sequence shown here is derived from an EMBL/GenBank/DDBJ whole genome shotgun (WGS) entry which is preliminary data.</text>
</comment>
<dbReference type="InterPro" id="IPR051621">
    <property type="entry name" value="T2SS_protein_J"/>
</dbReference>
<protein>
    <recommendedName>
        <fullName evidence="3">Type II secretion system protein J</fullName>
    </recommendedName>
</protein>
<gene>
    <name evidence="11" type="primary">gspJ</name>
    <name evidence="11" type="ORF">H8792_006410</name>
</gene>
<evidence type="ECO:0000256" key="8">
    <source>
        <dbReference type="ARBA" id="ARBA00022989"/>
    </source>
</evidence>
<keyword evidence="5" id="KW-0488">Methylation</keyword>
<dbReference type="Pfam" id="PF11612">
    <property type="entry name" value="T2SSJ"/>
    <property type="match status" value="1"/>
</dbReference>
<dbReference type="Pfam" id="PF07963">
    <property type="entry name" value="N_methyl"/>
    <property type="match status" value="1"/>
</dbReference>
<dbReference type="Proteomes" id="UP001193680">
    <property type="component" value="Unassembled WGS sequence"/>
</dbReference>
<reference evidence="11 12" key="1">
    <citation type="submission" date="2020-11" db="EMBL/GenBank/DDBJ databases">
        <title>Sulfur oxidizing isolate from Hospital Hole Sinkhole.</title>
        <authorList>
            <person name="Scott K.M."/>
        </authorList>
    </citation>
    <scope>NUCLEOTIDE SEQUENCE [LARGE SCALE GENOMIC DNA]</scope>
    <source>
        <strain evidence="11 12">HH1</strain>
    </source>
</reference>
<accession>A0ABS0BVX1</accession>
<sequence length="217" mass="23978">MRGSLVGRQSGFTLIELLIAIAISAVLAVVAYQSVQSVVKVEEGLDRHSERFQAIQRAFWWMQQDIVQAAPRPIGDGLGSNLPAMQYRSDLGLELSRVADFVTPNGSSGLLRVGYRLNNGTLYRLVWPVMDRAPDTEASQTTLLTGVTSFQVRFLNEQKQWQQVWPNESSEAAAANLYVLPLLTEVVVELEDLGRVRRLYQGSEATQVLRALAGSSS</sequence>
<proteinExistence type="inferred from homology"/>
<name>A0ABS0BVX1_9GAMM</name>
<dbReference type="EMBL" id="JACBGI020000009">
    <property type="protein sequence ID" value="MBF6057972.1"/>
    <property type="molecule type" value="Genomic_DNA"/>
</dbReference>
<evidence type="ECO:0000256" key="1">
    <source>
        <dbReference type="ARBA" id="ARBA00004377"/>
    </source>
</evidence>
<keyword evidence="4" id="KW-1003">Cell membrane</keyword>
<feature type="transmembrane region" description="Helical" evidence="10">
    <location>
        <begin position="12"/>
        <end position="32"/>
    </location>
</feature>
<dbReference type="NCBIfam" id="TIGR02532">
    <property type="entry name" value="IV_pilin_GFxxxE"/>
    <property type="match status" value="1"/>
</dbReference>
<evidence type="ECO:0000256" key="9">
    <source>
        <dbReference type="ARBA" id="ARBA00023136"/>
    </source>
</evidence>
<evidence type="ECO:0000256" key="5">
    <source>
        <dbReference type="ARBA" id="ARBA00022481"/>
    </source>
</evidence>
<comment type="subcellular location">
    <subcellularLocation>
        <location evidence="1">Cell inner membrane</location>
        <topology evidence="1">Single-pass membrane protein</topology>
    </subcellularLocation>
</comment>
<evidence type="ECO:0000256" key="2">
    <source>
        <dbReference type="ARBA" id="ARBA00011084"/>
    </source>
</evidence>
<evidence type="ECO:0000313" key="12">
    <source>
        <dbReference type="Proteomes" id="UP001193680"/>
    </source>
</evidence>
<comment type="similarity">
    <text evidence="2">Belongs to the GSP J family.</text>
</comment>
<evidence type="ECO:0000256" key="3">
    <source>
        <dbReference type="ARBA" id="ARBA00021539"/>
    </source>
</evidence>
<dbReference type="SUPFAM" id="SSF54523">
    <property type="entry name" value="Pili subunits"/>
    <property type="match status" value="2"/>
</dbReference>
<keyword evidence="12" id="KW-1185">Reference proteome</keyword>